<comment type="subcellular location">
    <subcellularLocation>
        <location evidence="1">Cell membrane</location>
        <topology evidence="1">Single-pass membrane protein</topology>
    </subcellularLocation>
</comment>
<evidence type="ECO:0000256" key="9">
    <source>
        <dbReference type="ARBA" id="ARBA00023136"/>
    </source>
</evidence>
<sequence length="490" mass="51414">MATWTQVTARWFLRARTGVALTLQDTSMRFDSPRRLRQVAVAAAVCYLIIGLGAYLWSVIRPAGIVGRSTIVMANGSGAKWVRVNGKLSPALNLSSAWLIAGSNQPVASVDRASIDAEPHGPLIGIAGAPEDMPVTNGAAVQVAVCQRVPVNASSPRPVVTLINGGVYTGVRNDELGSGQAAVGILYGQTYLIWNGHKAVIDPNDPIVLSSLGIDRALTLAAPPLTAALGNAIPSALPIGAPRIPEAGVPSPFAVPNPGTPIGTVVRSELPGQGEQFYVVLREGKQQIPETVAAMIRQENSFGQGTALSVGPDLLTRIPTVSMLNIGHYPPKPLKVVDFHEKPVTCWEWERGRTATSAVSRVLSGAELPVSAAMDDKVVKVAGSGGDPAVADQVLMSPDAANWVVATSSAPQASSRETAWWISDRGTKFGVGSSDQERSALGLTGEPLAMPQDIIRLFPRGLPPNTALTRADALVIHDSIPTDPAQKALR</sequence>
<dbReference type="Pfam" id="PF05108">
    <property type="entry name" value="T7SS_ESX1_EccB"/>
    <property type="match status" value="1"/>
</dbReference>
<keyword evidence="5" id="KW-0547">Nucleotide-binding</keyword>
<evidence type="ECO:0000256" key="5">
    <source>
        <dbReference type="ARBA" id="ARBA00022741"/>
    </source>
</evidence>
<protein>
    <recommendedName>
        <fullName evidence="13">Type VII secretion protein EccB</fullName>
    </recommendedName>
</protein>
<keyword evidence="6" id="KW-0378">Hydrolase</keyword>
<evidence type="ECO:0000313" key="12">
    <source>
        <dbReference type="Proteomes" id="UP000014969"/>
    </source>
</evidence>
<proteinExistence type="inferred from homology"/>
<dbReference type="GO" id="GO:0016787">
    <property type="term" value="F:hydrolase activity"/>
    <property type="evidence" value="ECO:0007669"/>
    <property type="project" value="UniProtKB-KW"/>
</dbReference>
<dbReference type="Gene3D" id="2.40.50.910">
    <property type="entry name" value="Type VII secretion system EccB, repeat 3 domain"/>
    <property type="match status" value="1"/>
</dbReference>
<evidence type="ECO:0000256" key="2">
    <source>
        <dbReference type="ARBA" id="ARBA00008149"/>
    </source>
</evidence>
<evidence type="ECO:0000256" key="1">
    <source>
        <dbReference type="ARBA" id="ARBA00004162"/>
    </source>
</evidence>
<organism evidence="11 12">
    <name type="scientific">Mycobacteroides abscessus subsp. bolletii CRM-0020</name>
    <dbReference type="NCBI Taxonomy" id="1306401"/>
    <lineage>
        <taxon>Bacteria</taxon>
        <taxon>Bacillati</taxon>
        <taxon>Actinomycetota</taxon>
        <taxon>Actinomycetes</taxon>
        <taxon>Mycobacteriales</taxon>
        <taxon>Mycobacteriaceae</taxon>
        <taxon>Mycobacteroides</taxon>
        <taxon>Mycobacteroides abscessus</taxon>
    </lineage>
</organism>
<keyword evidence="3" id="KW-1003">Cell membrane</keyword>
<dbReference type="GO" id="GO:0005524">
    <property type="term" value="F:ATP binding"/>
    <property type="evidence" value="ECO:0007669"/>
    <property type="project" value="UniProtKB-KW"/>
</dbReference>
<dbReference type="EMBL" id="ATFQ01000040">
    <property type="protein sequence ID" value="EPQ20993.1"/>
    <property type="molecule type" value="Genomic_DNA"/>
</dbReference>
<dbReference type="Gene3D" id="3.30.2390.20">
    <property type="entry name" value="Type VII secretion system EccB, repeat 1 domain"/>
    <property type="match status" value="1"/>
</dbReference>
<accession>A0A829HQT3</accession>
<dbReference type="InterPro" id="IPR044857">
    <property type="entry name" value="T7SS_EccB_R1"/>
</dbReference>
<evidence type="ECO:0000256" key="6">
    <source>
        <dbReference type="ARBA" id="ARBA00022801"/>
    </source>
</evidence>
<keyword evidence="9 10" id="KW-0472">Membrane</keyword>
<feature type="transmembrane region" description="Helical" evidence="10">
    <location>
        <begin position="39"/>
        <end position="60"/>
    </location>
</feature>
<comment type="similarity">
    <text evidence="2">Belongs to the EccB family.</text>
</comment>
<dbReference type="GO" id="GO:0005576">
    <property type="term" value="C:extracellular region"/>
    <property type="evidence" value="ECO:0007669"/>
    <property type="project" value="TreeGrafter"/>
</dbReference>
<gene>
    <name evidence="11" type="ORF">J108_23565</name>
</gene>
<dbReference type="AlphaFoldDB" id="A0A829HQT3"/>
<keyword evidence="4 10" id="KW-0812">Transmembrane</keyword>
<keyword evidence="7" id="KW-0067">ATP-binding</keyword>
<reference evidence="11 12" key="1">
    <citation type="journal article" date="2013" name="Genome Announc.">
        <title>Genome Sequence of an Epidemic Isolate of Mycobacterium abscessus subsp. bolletii from Rio de Janeiro, Brazil.</title>
        <authorList>
            <person name="Davidson R.M."/>
            <person name="Reynolds P.R."/>
            <person name="Farias-Hesson E."/>
            <person name="Duarte R.S."/>
            <person name="Jackson M."/>
            <person name="Strong M."/>
        </authorList>
    </citation>
    <scope>NUCLEOTIDE SEQUENCE [LARGE SCALE GENOMIC DNA]</scope>
    <source>
        <strain evidence="11 12">CRM-0020</strain>
    </source>
</reference>
<dbReference type="NCBIfam" id="TIGR03919">
    <property type="entry name" value="T7SS_EccB"/>
    <property type="match status" value="1"/>
</dbReference>
<keyword evidence="8 10" id="KW-1133">Transmembrane helix</keyword>
<name>A0A829HQT3_9MYCO</name>
<evidence type="ECO:0000256" key="8">
    <source>
        <dbReference type="ARBA" id="ARBA00022989"/>
    </source>
</evidence>
<dbReference type="InterPro" id="IPR042485">
    <property type="entry name" value="T7SS_EccB_R3"/>
</dbReference>
<evidence type="ECO:0000256" key="7">
    <source>
        <dbReference type="ARBA" id="ARBA00022840"/>
    </source>
</evidence>
<evidence type="ECO:0000256" key="4">
    <source>
        <dbReference type="ARBA" id="ARBA00022692"/>
    </source>
</evidence>
<evidence type="ECO:0000256" key="3">
    <source>
        <dbReference type="ARBA" id="ARBA00022475"/>
    </source>
</evidence>
<evidence type="ECO:0008006" key="13">
    <source>
        <dbReference type="Google" id="ProtNLM"/>
    </source>
</evidence>
<comment type="caution">
    <text evidence="11">The sequence shown here is derived from an EMBL/GenBank/DDBJ whole genome shotgun (WGS) entry which is preliminary data.</text>
</comment>
<evidence type="ECO:0000256" key="10">
    <source>
        <dbReference type="SAM" id="Phobius"/>
    </source>
</evidence>
<dbReference type="GO" id="GO:0005886">
    <property type="term" value="C:plasma membrane"/>
    <property type="evidence" value="ECO:0007669"/>
    <property type="project" value="UniProtKB-SubCell"/>
</dbReference>
<dbReference type="PANTHER" id="PTHR40765:SF2">
    <property type="entry name" value="ESX-2 SECRETION SYSTEM ATPASE ECCB2"/>
    <property type="match status" value="1"/>
</dbReference>
<evidence type="ECO:0000313" key="11">
    <source>
        <dbReference type="EMBL" id="EPQ20993.1"/>
    </source>
</evidence>
<dbReference type="RefSeq" id="WP_020724482.1">
    <property type="nucleotide sequence ID" value="NZ_ATFQ01000040.1"/>
</dbReference>
<dbReference type="PANTHER" id="PTHR40765">
    <property type="entry name" value="ESX-2 SECRETION SYSTEM ATPASE ECCB2"/>
    <property type="match status" value="1"/>
</dbReference>
<dbReference type="Proteomes" id="UP000014969">
    <property type="component" value="Unassembled WGS sequence"/>
</dbReference>
<dbReference type="InterPro" id="IPR007795">
    <property type="entry name" value="T7SS_EccB"/>
</dbReference>